<dbReference type="GO" id="GO:0038038">
    <property type="term" value="C:G protein-coupled receptor homodimeric complex"/>
    <property type="evidence" value="ECO:0007669"/>
    <property type="project" value="TreeGrafter"/>
</dbReference>
<dbReference type="Proteomes" id="UP000475325">
    <property type="component" value="Unassembled WGS sequence"/>
</dbReference>
<gene>
    <name evidence="3" type="primary">PRE2_1</name>
    <name evidence="4" type="synonym">PRE2_2</name>
    <name evidence="3" type="ORF">TWF102_000674</name>
    <name evidence="4" type="ORF">TWF703_004228</name>
</gene>
<dbReference type="Proteomes" id="UP000480548">
    <property type="component" value="Unassembled WGS sequence"/>
</dbReference>
<keyword evidence="2" id="KW-0812">Transmembrane</keyword>
<evidence type="ECO:0000313" key="4">
    <source>
        <dbReference type="EMBL" id="KAF3118885.1"/>
    </source>
</evidence>
<evidence type="ECO:0000313" key="5">
    <source>
        <dbReference type="Proteomes" id="UP000475325"/>
    </source>
</evidence>
<evidence type="ECO:0000256" key="1">
    <source>
        <dbReference type="SAM" id="MobiDB-lite"/>
    </source>
</evidence>
<dbReference type="AlphaFoldDB" id="A0A7C8JCH7"/>
<dbReference type="GO" id="GO:0004932">
    <property type="term" value="F:mating-type factor pheromone receptor activity"/>
    <property type="evidence" value="ECO:0007669"/>
    <property type="project" value="InterPro"/>
</dbReference>
<name>A0A7C8JCH7_ORBOL</name>
<dbReference type="GO" id="GO:0000750">
    <property type="term" value="P:pheromone-dependent signal transduction involved in conjugation with cellular fusion"/>
    <property type="evidence" value="ECO:0007669"/>
    <property type="project" value="TreeGrafter"/>
</dbReference>
<dbReference type="InterPro" id="IPR027458">
    <property type="entry name" value="STE2_TM1-TM2_sf"/>
</dbReference>
<dbReference type="InterPro" id="IPR000366">
    <property type="entry name" value="GPCR_STE2"/>
</dbReference>
<proteinExistence type="predicted"/>
<feature type="transmembrane region" description="Helical" evidence="2">
    <location>
        <begin position="283"/>
        <end position="302"/>
    </location>
</feature>
<sequence>MDLSGDYGMTPFVAVPVPPAEGFDPQTNPIYYFYPDGGNITFTMAQIDSFRQDQLFTNGIFATQVGAATATLFVMICITAAEKRKTPIFKANFINIVLVILRGILFMHYFMSSLARTYTIFAWDVSGVPISDINASIVSSVLSLLLMIGTQISLLLQVRICWALNPRSKARILATCCSVSSIATAAYFSLGVYIIQLQGRPPDLRITKWANPLVNALVALSIIVFSATFTWRMYQSVRNRRRMGFVGLGSLESLLVSGVQTLLYPAIFCIVENFVKFGGSASLAQAIIAIALPISHVWASTVQANSRPSMAKIEKLASQKPFWDRMVAARDARVQAFSKFVKSTISTIQRPFRGVSFRRKRDQMQPPEGTVLASQPPGVSNIDIDAGETSFRSSEYSKDFSGFGKDLEAGHGL</sequence>
<evidence type="ECO:0000313" key="3">
    <source>
        <dbReference type="EMBL" id="KAF3083465.1"/>
    </source>
</evidence>
<comment type="caution">
    <text evidence="3">The sequence shown here is derived from an EMBL/GenBank/DDBJ whole genome shotgun (WGS) entry which is preliminary data.</text>
</comment>
<dbReference type="EMBL" id="WIQZ01000202">
    <property type="protein sequence ID" value="KAF3118885.1"/>
    <property type="molecule type" value="Genomic_DNA"/>
</dbReference>
<feature type="transmembrane region" description="Helical" evidence="2">
    <location>
        <begin position="243"/>
        <end position="263"/>
    </location>
</feature>
<feature type="transmembrane region" description="Helical" evidence="2">
    <location>
        <begin position="213"/>
        <end position="231"/>
    </location>
</feature>
<evidence type="ECO:0000313" key="6">
    <source>
        <dbReference type="Proteomes" id="UP000480548"/>
    </source>
</evidence>
<feature type="transmembrane region" description="Helical" evidence="2">
    <location>
        <begin position="93"/>
        <end position="115"/>
    </location>
</feature>
<dbReference type="GO" id="GO:0000502">
    <property type="term" value="C:proteasome complex"/>
    <property type="evidence" value="ECO:0007669"/>
    <property type="project" value="UniProtKB-KW"/>
</dbReference>
<keyword evidence="2" id="KW-1133">Transmembrane helix</keyword>
<dbReference type="PANTHER" id="PTHR28009:SF1">
    <property type="entry name" value="PHEROMONE ALPHA FACTOR RECEPTOR"/>
    <property type="match status" value="1"/>
</dbReference>
<keyword evidence="3" id="KW-0647">Proteasome</keyword>
<feature type="transmembrane region" description="Helical" evidence="2">
    <location>
        <begin position="60"/>
        <end position="81"/>
    </location>
</feature>
<feature type="region of interest" description="Disordered" evidence="1">
    <location>
        <begin position="359"/>
        <end position="379"/>
    </location>
</feature>
<organism evidence="3 5">
    <name type="scientific">Orbilia oligospora</name>
    <name type="common">Nematode-trapping fungus</name>
    <name type="synonym">Arthrobotrys oligospora</name>
    <dbReference type="NCBI Taxonomy" id="2813651"/>
    <lineage>
        <taxon>Eukaryota</taxon>
        <taxon>Fungi</taxon>
        <taxon>Dikarya</taxon>
        <taxon>Ascomycota</taxon>
        <taxon>Pezizomycotina</taxon>
        <taxon>Orbiliomycetes</taxon>
        <taxon>Orbiliales</taxon>
        <taxon>Orbiliaceae</taxon>
        <taxon>Orbilia</taxon>
    </lineage>
</organism>
<accession>A0A7C8JCH7</accession>
<dbReference type="PANTHER" id="PTHR28009">
    <property type="entry name" value="PHEROMONE ALPHA FACTOR RECEPTOR"/>
    <property type="match status" value="1"/>
</dbReference>
<feature type="transmembrane region" description="Helical" evidence="2">
    <location>
        <begin position="135"/>
        <end position="158"/>
    </location>
</feature>
<dbReference type="Pfam" id="PF02116">
    <property type="entry name" value="STE2"/>
    <property type="match status" value="1"/>
</dbReference>
<dbReference type="EMBL" id="WIQW01000106">
    <property type="protein sequence ID" value="KAF3083465.1"/>
    <property type="molecule type" value="Genomic_DNA"/>
</dbReference>
<keyword evidence="2" id="KW-0472">Membrane</keyword>
<protein>
    <submittedName>
        <fullName evidence="3">Proteasome subunit beta type-5</fullName>
    </submittedName>
</protein>
<reference evidence="5 6" key="1">
    <citation type="submission" date="2019-06" db="EMBL/GenBank/DDBJ databases">
        <authorList>
            <person name="Palmer J.M."/>
        </authorList>
    </citation>
    <scope>NUCLEOTIDE SEQUENCE [LARGE SCALE GENOMIC DNA]</scope>
    <source>
        <strain evidence="3 5">TWF102</strain>
        <strain evidence="4 6">TWF703</strain>
    </source>
</reference>
<dbReference type="Gene3D" id="1.10.287.920">
    <property type="entry name" value="Pheromone alpha factor receptor"/>
    <property type="match status" value="1"/>
</dbReference>
<feature type="transmembrane region" description="Helical" evidence="2">
    <location>
        <begin position="170"/>
        <end position="193"/>
    </location>
</feature>
<dbReference type="PRINTS" id="PR00250">
    <property type="entry name" value="GPCRSTE2"/>
</dbReference>
<evidence type="ECO:0000256" key="2">
    <source>
        <dbReference type="SAM" id="Phobius"/>
    </source>
</evidence>